<feature type="compositionally biased region" description="Low complexity" evidence="1">
    <location>
        <begin position="168"/>
        <end position="178"/>
    </location>
</feature>
<comment type="caution">
    <text evidence="2">The sequence shown here is derived from an EMBL/GenBank/DDBJ whole genome shotgun (WGS) entry which is preliminary data.</text>
</comment>
<feature type="region of interest" description="Disordered" evidence="1">
    <location>
        <begin position="621"/>
        <end position="649"/>
    </location>
</feature>
<name>A0ABR3R2X2_9PLEO</name>
<accession>A0ABR3R2X2</accession>
<evidence type="ECO:0000313" key="2">
    <source>
        <dbReference type="EMBL" id="KAL1598770.1"/>
    </source>
</evidence>
<feature type="compositionally biased region" description="Basic and acidic residues" evidence="1">
    <location>
        <begin position="189"/>
        <end position="206"/>
    </location>
</feature>
<feature type="region of interest" description="Disordered" evidence="1">
    <location>
        <begin position="129"/>
        <end position="297"/>
    </location>
</feature>
<feature type="region of interest" description="Disordered" evidence="1">
    <location>
        <begin position="559"/>
        <end position="583"/>
    </location>
</feature>
<evidence type="ECO:0000313" key="3">
    <source>
        <dbReference type="Proteomes" id="UP001521785"/>
    </source>
</evidence>
<reference evidence="2 3" key="1">
    <citation type="submission" date="2024-02" db="EMBL/GenBank/DDBJ databases">
        <title>De novo assembly and annotation of 12 fungi associated with fruit tree decline syndrome in Ontario, Canada.</title>
        <authorList>
            <person name="Sulman M."/>
            <person name="Ellouze W."/>
            <person name="Ilyukhin E."/>
        </authorList>
    </citation>
    <scope>NUCLEOTIDE SEQUENCE [LARGE SCALE GENOMIC DNA]</scope>
    <source>
        <strain evidence="2 3">M42-189</strain>
    </source>
</reference>
<evidence type="ECO:0000256" key="1">
    <source>
        <dbReference type="SAM" id="MobiDB-lite"/>
    </source>
</evidence>
<feature type="compositionally biased region" description="Basic and acidic residues" evidence="1">
    <location>
        <begin position="559"/>
        <end position="570"/>
    </location>
</feature>
<sequence length="649" mass="73204">MASLTPPLRENQQMFRPGYQGRYAAQVAAMNSQSNDSPLDGQEYRPDDQHTLTDNQHIVLDYGLPAGYRTATEPFPTHAIIHAPSQLNVEPDMALISNLMPATQQQIELNFAMTEPLGVTLPNDEEVAQDVDAEGETDEEEDATVSKTDTTVEVHGSDPGYHSQTEDQQPQQLQPPRQKLYIRFSARKKQVEEDTESQKSEKNTHKNERKRPSTTFLEESTKENVGGTSRKRTRLERGYIEPKTSSSPAPVTKGKQKRQSETPVELPRNEHGEGVPRKNAHIDSSLSSPVTKLKADRPLMQNIQQGGRILSMQEQDASSSPLPTNDPAPLPPHRFSANIPEYIIELFEGLGDQNYQVLPEVEDRNGKVLPWTAERLTLLYIHSYMQDHNELCDLITDVWIRAFQERSRNTNLPPLWRPNKHHSGRDLTRDKAGYMKEYSRVGLPDVPRWQQKLDLPTLGKDVTEFKPRLLNQLYYHTAESNGARVLWADAIALCGTRAEEFFTACKTQNIEIHKGLVHNVMCTSLRGLRRNLTLKIEEVDEDAWCRRYHLHSKWGTECHRSKGKENKEGSQEAQAPAHTADRDGEMLDVHDDLDAAMLQGFEQEEGEGDVAQKVYTTKQLQRAGDALSSIHDSGVDAEGGDNGDSSEEE</sequence>
<dbReference type="Proteomes" id="UP001521785">
    <property type="component" value="Unassembled WGS sequence"/>
</dbReference>
<protein>
    <submittedName>
        <fullName evidence="2">Uncharacterized protein</fullName>
    </submittedName>
</protein>
<keyword evidence="3" id="KW-1185">Reference proteome</keyword>
<organism evidence="2 3">
    <name type="scientific">Paraconiothyrium brasiliense</name>
    <dbReference type="NCBI Taxonomy" id="300254"/>
    <lineage>
        <taxon>Eukaryota</taxon>
        <taxon>Fungi</taxon>
        <taxon>Dikarya</taxon>
        <taxon>Ascomycota</taxon>
        <taxon>Pezizomycotina</taxon>
        <taxon>Dothideomycetes</taxon>
        <taxon>Pleosporomycetidae</taxon>
        <taxon>Pleosporales</taxon>
        <taxon>Massarineae</taxon>
        <taxon>Didymosphaeriaceae</taxon>
        <taxon>Paraconiothyrium</taxon>
    </lineage>
</organism>
<proteinExistence type="predicted"/>
<feature type="compositionally biased region" description="Acidic residues" evidence="1">
    <location>
        <begin position="129"/>
        <end position="143"/>
    </location>
</feature>
<feature type="compositionally biased region" description="Acidic residues" evidence="1">
    <location>
        <begin position="638"/>
        <end position="649"/>
    </location>
</feature>
<gene>
    <name evidence="2" type="ORF">SLS60_007912</name>
</gene>
<dbReference type="EMBL" id="JAKJXO020000011">
    <property type="protein sequence ID" value="KAL1598770.1"/>
    <property type="molecule type" value="Genomic_DNA"/>
</dbReference>
<feature type="compositionally biased region" description="Basic and acidic residues" evidence="1">
    <location>
        <begin position="267"/>
        <end position="276"/>
    </location>
</feature>